<dbReference type="PANTHER" id="PTHR46033">
    <property type="entry name" value="PROTEIN MAIN-LIKE 2"/>
    <property type="match status" value="1"/>
</dbReference>
<evidence type="ECO:0000313" key="2">
    <source>
        <dbReference type="EMBL" id="KAJ6288149.1"/>
    </source>
</evidence>
<reference evidence="2" key="1">
    <citation type="submission" date="2022-10" db="EMBL/GenBank/DDBJ databases">
        <authorList>
            <person name="Hyden B.L."/>
            <person name="Feng K."/>
            <person name="Yates T."/>
            <person name="Jawdy S."/>
            <person name="Smart L.B."/>
            <person name="Muchero W."/>
        </authorList>
    </citation>
    <scope>NUCLEOTIDE SEQUENCE</scope>
    <source>
        <tissue evidence="2">Shoot tip</tissue>
    </source>
</reference>
<dbReference type="InterPro" id="IPR019557">
    <property type="entry name" value="AminoTfrase-like_pln_mobile"/>
</dbReference>
<name>A0ABQ8ZGT4_9ROSI</name>
<accession>A0ABQ8ZGT4</accession>
<protein>
    <recommendedName>
        <fullName evidence="1">Aminotransferase-like plant mobile domain-containing protein</fullName>
    </recommendedName>
</protein>
<evidence type="ECO:0000313" key="3">
    <source>
        <dbReference type="Proteomes" id="UP001141253"/>
    </source>
</evidence>
<evidence type="ECO:0000259" key="1">
    <source>
        <dbReference type="Pfam" id="PF10536"/>
    </source>
</evidence>
<dbReference type="Pfam" id="PF10536">
    <property type="entry name" value="PMD"/>
    <property type="match status" value="1"/>
</dbReference>
<sequence>MVYMVAIRDHVYSPGPVFAGPAPSEFSQFFPNPSSSLPFLEWSVSFCWSNLSGPLRQLGFLGKASESPQGRGFFKLGIFDAIMMSLNTPPSHKPQISATLMFWCLAEQSFHFRVGAMVPTMMDVVALTGLPWTGETAYAGMSVPDIEYHRPKSAGKPGPAYGTFIDTCMKSDSSISEDISFLSCWLNRYLCSSPTLAMTADFVDLAKVLHSGRRVALAPPFLIFTEAYFPDLRYDPPPSPVHDFSTYGSWLSSFPLKEVTFHGCFQIFLGLSSALLATPFPFHAFPRTLGRSGLV</sequence>
<proteinExistence type="predicted"/>
<reference evidence="2" key="2">
    <citation type="journal article" date="2023" name="Int. J. Mol. Sci.">
        <title>De Novo Assembly and Annotation of 11 Diverse Shrub Willow (Salix) Genomes Reveals Novel Gene Organization in Sex-Linked Regions.</title>
        <authorList>
            <person name="Hyden B."/>
            <person name="Feng K."/>
            <person name="Yates T.B."/>
            <person name="Jawdy S."/>
            <person name="Cereghino C."/>
            <person name="Smart L.B."/>
            <person name="Muchero W."/>
        </authorList>
    </citation>
    <scope>NUCLEOTIDE SEQUENCE</scope>
    <source>
        <tissue evidence="2">Shoot tip</tissue>
    </source>
</reference>
<keyword evidence="3" id="KW-1185">Reference proteome</keyword>
<organism evidence="2 3">
    <name type="scientific">Salix suchowensis</name>
    <dbReference type="NCBI Taxonomy" id="1278906"/>
    <lineage>
        <taxon>Eukaryota</taxon>
        <taxon>Viridiplantae</taxon>
        <taxon>Streptophyta</taxon>
        <taxon>Embryophyta</taxon>
        <taxon>Tracheophyta</taxon>
        <taxon>Spermatophyta</taxon>
        <taxon>Magnoliopsida</taxon>
        <taxon>eudicotyledons</taxon>
        <taxon>Gunneridae</taxon>
        <taxon>Pentapetalae</taxon>
        <taxon>rosids</taxon>
        <taxon>fabids</taxon>
        <taxon>Malpighiales</taxon>
        <taxon>Salicaceae</taxon>
        <taxon>Saliceae</taxon>
        <taxon>Salix</taxon>
    </lineage>
</organism>
<comment type="caution">
    <text evidence="2">The sequence shown here is derived from an EMBL/GenBank/DDBJ whole genome shotgun (WGS) entry which is preliminary data.</text>
</comment>
<dbReference type="EMBL" id="JAPFFI010000492">
    <property type="protein sequence ID" value="KAJ6288149.1"/>
    <property type="molecule type" value="Genomic_DNA"/>
</dbReference>
<gene>
    <name evidence="2" type="ORF">OIU77_022146</name>
</gene>
<dbReference type="PANTHER" id="PTHR46033:SF67">
    <property type="entry name" value="AMINOTRANSFERASE-LIKE, PLANT MOBILE DOMAIN FAMILY PROTEIN"/>
    <property type="match status" value="1"/>
</dbReference>
<dbReference type="Proteomes" id="UP001141253">
    <property type="component" value="Unassembled WGS sequence"/>
</dbReference>
<dbReference type="InterPro" id="IPR044824">
    <property type="entry name" value="MAIN-like"/>
</dbReference>
<feature type="domain" description="Aminotransferase-like plant mobile" evidence="1">
    <location>
        <begin position="77"/>
        <end position="222"/>
    </location>
</feature>